<accession>I4AQ07</accession>
<evidence type="ECO:0000313" key="2">
    <source>
        <dbReference type="Proteomes" id="UP000006054"/>
    </source>
</evidence>
<dbReference type="eggNOG" id="COG2030">
    <property type="taxonomic scope" value="Bacteria"/>
</dbReference>
<dbReference type="Proteomes" id="UP000006054">
    <property type="component" value="Chromosome"/>
</dbReference>
<dbReference type="HOGENOM" id="CLU_142853_0_0_10"/>
<proteinExistence type="predicted"/>
<evidence type="ECO:0008006" key="3">
    <source>
        <dbReference type="Google" id="ProtNLM"/>
    </source>
</evidence>
<name>I4AQ07_BERLS</name>
<dbReference type="EMBL" id="CP003345">
    <property type="protein sequence ID" value="AFM06042.1"/>
    <property type="molecule type" value="Genomic_DNA"/>
</dbReference>
<gene>
    <name evidence="1" type="ordered locus">Fleli_3730</name>
</gene>
<dbReference type="KEGG" id="fli:Fleli_3730"/>
<protein>
    <recommendedName>
        <fullName evidence="3">DinB-like domain-containing protein</fullName>
    </recommendedName>
</protein>
<dbReference type="RefSeq" id="WP_014799466.1">
    <property type="nucleotide sequence ID" value="NC_018018.1"/>
</dbReference>
<evidence type="ECO:0000313" key="1">
    <source>
        <dbReference type="EMBL" id="AFM06042.1"/>
    </source>
</evidence>
<dbReference type="STRING" id="880071.Fleli_3730"/>
<dbReference type="OrthoDB" id="2599194at2"/>
<reference evidence="2" key="1">
    <citation type="submission" date="2012-06" db="EMBL/GenBank/DDBJ databases">
        <title>The complete genome of Flexibacter litoralis DSM 6794.</title>
        <authorList>
            <person name="Lucas S."/>
            <person name="Copeland A."/>
            <person name="Lapidus A."/>
            <person name="Glavina del Rio T."/>
            <person name="Dalin E."/>
            <person name="Tice H."/>
            <person name="Bruce D."/>
            <person name="Goodwin L."/>
            <person name="Pitluck S."/>
            <person name="Peters L."/>
            <person name="Ovchinnikova G."/>
            <person name="Lu M."/>
            <person name="Kyrpides N."/>
            <person name="Mavromatis K."/>
            <person name="Ivanova N."/>
            <person name="Brettin T."/>
            <person name="Detter J.C."/>
            <person name="Han C."/>
            <person name="Larimer F."/>
            <person name="Land M."/>
            <person name="Hauser L."/>
            <person name="Markowitz V."/>
            <person name="Cheng J.-F."/>
            <person name="Hugenholtz P."/>
            <person name="Woyke T."/>
            <person name="Wu D."/>
            <person name="Spring S."/>
            <person name="Lang E."/>
            <person name="Kopitz M."/>
            <person name="Brambilla E."/>
            <person name="Klenk H.-P."/>
            <person name="Eisen J.A."/>
        </authorList>
    </citation>
    <scope>NUCLEOTIDE SEQUENCE [LARGE SCALE GENOMIC DNA]</scope>
    <source>
        <strain evidence="2">ATCC 23117 / DSM 6794 / NBRC 15988 / NCIMB 1366 / Sio-4</strain>
    </source>
</reference>
<organism evidence="1 2">
    <name type="scientific">Bernardetia litoralis (strain ATCC 23117 / DSM 6794 / NBRC 15988 / NCIMB 1366 / Fx l1 / Sio-4)</name>
    <name type="common">Flexibacter litoralis</name>
    <dbReference type="NCBI Taxonomy" id="880071"/>
    <lineage>
        <taxon>Bacteria</taxon>
        <taxon>Pseudomonadati</taxon>
        <taxon>Bacteroidota</taxon>
        <taxon>Cytophagia</taxon>
        <taxon>Cytophagales</taxon>
        <taxon>Bernardetiaceae</taxon>
        <taxon>Bernardetia</taxon>
    </lineage>
</organism>
<keyword evidence="2" id="KW-1185">Reference proteome</keyword>
<sequence length="166" mass="19119">MNPNSTLTLETHRIAEAKRFLQTTIPAATSKLLAVTKPHWGKMSAQHMIEHLYTAVVSSTIIKNTPPIPPNSRQEEFKNILIYSVEPMAKNLDNPAFRFGLPEYTNPTIIEAKTKLLSSLERFFEIYQGKDDAYNFNPFLGDLQAQEILIFHYKHFKHHYTQFGLI</sequence>
<dbReference type="AlphaFoldDB" id="I4AQ07"/>